<organism evidence="1 2">
    <name type="scientific">Streptococcus mitis</name>
    <dbReference type="NCBI Taxonomy" id="28037"/>
    <lineage>
        <taxon>Bacteria</taxon>
        <taxon>Bacillati</taxon>
        <taxon>Bacillota</taxon>
        <taxon>Bacilli</taxon>
        <taxon>Lactobacillales</taxon>
        <taxon>Streptococcaceae</taxon>
        <taxon>Streptococcus</taxon>
        <taxon>Streptococcus mitis group</taxon>
    </lineage>
</organism>
<dbReference type="GO" id="GO:0009307">
    <property type="term" value="P:DNA restriction-modification system"/>
    <property type="evidence" value="ECO:0007669"/>
    <property type="project" value="InterPro"/>
</dbReference>
<keyword evidence="1" id="KW-0378">Hydrolase</keyword>
<gene>
    <name evidence="1" type="ORF">GEZ84_08890</name>
</gene>
<name>A0A6I1TZU1_STRMT</name>
<keyword evidence="1" id="KW-0255">Endonuclease</keyword>
<evidence type="ECO:0000313" key="2">
    <source>
        <dbReference type="Proteomes" id="UP000438885"/>
    </source>
</evidence>
<protein>
    <submittedName>
        <fullName evidence="1">SinI family restriction endonuclease</fullName>
    </submittedName>
</protein>
<accession>A0A6I1TZU1</accession>
<proteinExistence type="predicted"/>
<reference evidence="1 2" key="1">
    <citation type="submission" date="2019-10" db="EMBL/GenBank/DDBJ databases">
        <title>Streptococcus mitis of the oral and urogenital tracts.</title>
        <authorList>
            <person name="Price T."/>
            <person name="Mores C.R."/>
            <person name="Putonti C."/>
            <person name="Wolfe A.J."/>
        </authorList>
    </citation>
    <scope>NUCLEOTIDE SEQUENCE [LARGE SCALE GENOMIC DNA]</scope>
    <source>
        <strain evidence="1 2">SM10</strain>
    </source>
</reference>
<dbReference type="GO" id="GO:0003677">
    <property type="term" value="F:DNA binding"/>
    <property type="evidence" value="ECO:0007669"/>
    <property type="project" value="InterPro"/>
</dbReference>
<dbReference type="AlphaFoldDB" id="A0A6I1TZU1"/>
<comment type="caution">
    <text evidence="1">The sequence shown here is derived from an EMBL/GenBank/DDBJ whole genome shotgun (WGS) entry which is preliminary data.</text>
</comment>
<dbReference type="Proteomes" id="UP000438885">
    <property type="component" value="Unassembled WGS sequence"/>
</dbReference>
<dbReference type="Pfam" id="PF09570">
    <property type="entry name" value="RE_SinI"/>
    <property type="match status" value="1"/>
</dbReference>
<sequence>MVARSISLMNMVDEYNISDETILNIFYDVLNSQNISIYNDKLEQLFIFAMERKELFTNIRVTVDKPSNDIAYEYIEKLVSAYIKDRQNDKLSNPLKNYGEKDEALISRVRASTGASEDVVQLFIDGHYFFMSAENMNGAILEQYLADVLEPCGWLWCAGSIYRAIDFCYFGQDEIVLLQVKNKYNTENSSSSAIRIGTKIIKWNRLNRPRQETGLDRPLPNWESLQQIVNIPHINHLLTEESYLEYIERYSTNELDTLL</sequence>
<dbReference type="EMBL" id="WIJP01000014">
    <property type="protein sequence ID" value="MQQ30456.1"/>
    <property type="molecule type" value="Genomic_DNA"/>
</dbReference>
<dbReference type="InterPro" id="IPR019070">
    <property type="entry name" value="Restrct_endonuc_II_SinI"/>
</dbReference>
<evidence type="ECO:0000313" key="1">
    <source>
        <dbReference type="EMBL" id="MQQ30456.1"/>
    </source>
</evidence>
<keyword evidence="1" id="KW-0540">Nuclease</keyword>
<dbReference type="GO" id="GO:0009036">
    <property type="term" value="F:type II site-specific deoxyribonuclease activity"/>
    <property type="evidence" value="ECO:0007669"/>
    <property type="project" value="InterPro"/>
</dbReference>